<feature type="compositionally biased region" description="Pro residues" evidence="1">
    <location>
        <begin position="1"/>
        <end position="12"/>
    </location>
</feature>
<evidence type="ECO:0000313" key="3">
    <source>
        <dbReference type="Proteomes" id="UP000006591"/>
    </source>
</evidence>
<feature type="compositionally biased region" description="Low complexity" evidence="1">
    <location>
        <begin position="55"/>
        <end position="66"/>
    </location>
</feature>
<protein>
    <submittedName>
        <fullName evidence="2">Uncharacterized protein</fullName>
    </submittedName>
</protein>
<dbReference type="AlphaFoldDB" id="A0A0E0G2V4"/>
<evidence type="ECO:0000313" key="2">
    <source>
        <dbReference type="EnsemblPlants" id="ONIVA02G07870.4"/>
    </source>
</evidence>
<feature type="compositionally biased region" description="Low complexity" evidence="1">
    <location>
        <begin position="27"/>
        <end position="47"/>
    </location>
</feature>
<dbReference type="Gramene" id="ONIVA02G07870.4">
    <property type="protein sequence ID" value="ONIVA02G07870.4"/>
    <property type="gene ID" value="ONIVA02G07870"/>
</dbReference>
<keyword evidence="3" id="KW-1185">Reference proteome</keyword>
<dbReference type="EnsemblPlants" id="ONIVA02G07870.4">
    <property type="protein sequence ID" value="ONIVA02G07870.4"/>
    <property type="gene ID" value="ONIVA02G07870"/>
</dbReference>
<reference evidence="2" key="1">
    <citation type="submission" date="2015-04" db="UniProtKB">
        <authorList>
            <consortium name="EnsemblPlants"/>
        </authorList>
    </citation>
    <scope>IDENTIFICATION</scope>
    <source>
        <strain evidence="2">SL10</strain>
    </source>
</reference>
<reference evidence="2" key="2">
    <citation type="submission" date="2018-04" db="EMBL/GenBank/DDBJ databases">
        <title>OnivRS2 (Oryza nivara Reference Sequence Version 2).</title>
        <authorList>
            <person name="Zhang J."/>
            <person name="Kudrna D."/>
            <person name="Lee S."/>
            <person name="Talag J."/>
            <person name="Rajasekar S."/>
            <person name="Welchert J."/>
            <person name="Hsing Y.-I."/>
            <person name="Wing R.A."/>
        </authorList>
    </citation>
    <scope>NUCLEOTIDE SEQUENCE [LARGE SCALE GENOMIC DNA]</scope>
    <source>
        <strain evidence="2">SL10</strain>
    </source>
</reference>
<evidence type="ECO:0000256" key="1">
    <source>
        <dbReference type="SAM" id="MobiDB-lite"/>
    </source>
</evidence>
<proteinExistence type="predicted"/>
<organism evidence="2">
    <name type="scientific">Oryza nivara</name>
    <name type="common">Indian wild rice</name>
    <name type="synonym">Oryza sativa f. spontanea</name>
    <dbReference type="NCBI Taxonomy" id="4536"/>
    <lineage>
        <taxon>Eukaryota</taxon>
        <taxon>Viridiplantae</taxon>
        <taxon>Streptophyta</taxon>
        <taxon>Embryophyta</taxon>
        <taxon>Tracheophyta</taxon>
        <taxon>Spermatophyta</taxon>
        <taxon>Magnoliopsida</taxon>
        <taxon>Liliopsida</taxon>
        <taxon>Poales</taxon>
        <taxon>Poaceae</taxon>
        <taxon>BOP clade</taxon>
        <taxon>Oryzoideae</taxon>
        <taxon>Oryzeae</taxon>
        <taxon>Oryzinae</taxon>
        <taxon>Oryza</taxon>
    </lineage>
</organism>
<feature type="region of interest" description="Disordered" evidence="1">
    <location>
        <begin position="1"/>
        <end position="96"/>
    </location>
</feature>
<dbReference type="HOGENOM" id="CLU_1974081_0_0_1"/>
<feature type="compositionally biased region" description="Basic and acidic residues" evidence="1">
    <location>
        <begin position="78"/>
        <end position="87"/>
    </location>
</feature>
<dbReference type="Proteomes" id="UP000006591">
    <property type="component" value="Chromosome 2"/>
</dbReference>
<accession>A0A0E0G2V4</accession>
<sequence>MWAPHTPGPTNPPAAAAKQPANERGEAFASPLAATSSSAARSRASAATGGGGASAGFAAAAAAAAGDPGGDGEQAQGGREERADHTRAAQAARQQEVHQLQQFGEFPLAFYCSLAKCGRISAGLARI</sequence>
<name>A0A0E0G2V4_ORYNI</name>